<dbReference type="AlphaFoldDB" id="A0AA40FAG2"/>
<evidence type="ECO:0000256" key="1">
    <source>
        <dbReference type="SAM" id="MobiDB-lite"/>
    </source>
</evidence>
<dbReference type="EMBL" id="JAUKUD010000001">
    <property type="protein sequence ID" value="KAK0753666.1"/>
    <property type="molecule type" value="Genomic_DNA"/>
</dbReference>
<feature type="region of interest" description="Disordered" evidence="1">
    <location>
        <begin position="62"/>
        <end position="89"/>
    </location>
</feature>
<feature type="compositionally biased region" description="Basic and acidic residues" evidence="1">
    <location>
        <begin position="14"/>
        <end position="29"/>
    </location>
</feature>
<proteinExistence type="predicted"/>
<sequence>MPSPKAENTPMTSTKRDARADVETRDRRGAICLGRPTELAAAGSEPADDEAMTFAGIVAGENTNGTATTSVPEASGSVGSPGGGPRRGAISAESREELMTAVPRIVEGLGTLCGASGGEAGGAGSVPGEKEGKGILELSCYLDLRLRWVTGL</sequence>
<comment type="caution">
    <text evidence="2">The sequence shown here is derived from an EMBL/GenBank/DDBJ whole genome shotgun (WGS) entry which is preliminary data.</text>
</comment>
<feature type="region of interest" description="Disordered" evidence="1">
    <location>
        <begin position="1"/>
        <end position="31"/>
    </location>
</feature>
<accession>A0AA40FAG2</accession>
<evidence type="ECO:0000313" key="3">
    <source>
        <dbReference type="Proteomes" id="UP001172155"/>
    </source>
</evidence>
<organism evidence="2 3">
    <name type="scientific">Schizothecium vesticola</name>
    <dbReference type="NCBI Taxonomy" id="314040"/>
    <lineage>
        <taxon>Eukaryota</taxon>
        <taxon>Fungi</taxon>
        <taxon>Dikarya</taxon>
        <taxon>Ascomycota</taxon>
        <taxon>Pezizomycotina</taxon>
        <taxon>Sordariomycetes</taxon>
        <taxon>Sordariomycetidae</taxon>
        <taxon>Sordariales</taxon>
        <taxon>Schizotheciaceae</taxon>
        <taxon>Schizothecium</taxon>
    </lineage>
</organism>
<evidence type="ECO:0000313" key="2">
    <source>
        <dbReference type="EMBL" id="KAK0753666.1"/>
    </source>
</evidence>
<gene>
    <name evidence="2" type="ORF">B0T18DRAFT_385672</name>
</gene>
<dbReference type="Proteomes" id="UP001172155">
    <property type="component" value="Unassembled WGS sequence"/>
</dbReference>
<keyword evidence="3" id="KW-1185">Reference proteome</keyword>
<protein>
    <submittedName>
        <fullName evidence="2">Uncharacterized protein</fullName>
    </submittedName>
</protein>
<name>A0AA40FAG2_9PEZI</name>
<reference evidence="2" key="1">
    <citation type="submission" date="2023-06" db="EMBL/GenBank/DDBJ databases">
        <title>Genome-scale phylogeny and comparative genomics of the fungal order Sordariales.</title>
        <authorList>
            <consortium name="Lawrence Berkeley National Laboratory"/>
            <person name="Hensen N."/>
            <person name="Bonometti L."/>
            <person name="Westerberg I."/>
            <person name="Brannstrom I.O."/>
            <person name="Guillou S."/>
            <person name="Cros-Aarteil S."/>
            <person name="Calhoun S."/>
            <person name="Haridas S."/>
            <person name="Kuo A."/>
            <person name="Mondo S."/>
            <person name="Pangilinan J."/>
            <person name="Riley R."/>
            <person name="LaButti K."/>
            <person name="Andreopoulos B."/>
            <person name="Lipzen A."/>
            <person name="Chen C."/>
            <person name="Yanf M."/>
            <person name="Daum C."/>
            <person name="Ng V."/>
            <person name="Clum A."/>
            <person name="Steindorff A."/>
            <person name="Ohm R."/>
            <person name="Martin F."/>
            <person name="Silar P."/>
            <person name="Natvig D."/>
            <person name="Lalanne C."/>
            <person name="Gautier V."/>
            <person name="Ament-velasquez S.L."/>
            <person name="Kruys A."/>
            <person name="Hutchinson M.I."/>
            <person name="Powell A.J."/>
            <person name="Barry K."/>
            <person name="Miller A.N."/>
            <person name="Grigoriev I.V."/>
            <person name="Debuchy R."/>
            <person name="Gladieux P."/>
            <person name="Thoren M.H."/>
            <person name="Johannesson H."/>
        </authorList>
    </citation>
    <scope>NUCLEOTIDE SEQUENCE</scope>
    <source>
        <strain evidence="2">SMH3187-1</strain>
    </source>
</reference>